<keyword evidence="6" id="KW-1185">Reference proteome</keyword>
<comment type="subcellular location">
    <subcellularLocation>
        <location evidence="2">Nucleus</location>
    </subcellularLocation>
</comment>
<keyword evidence="2" id="KW-0747">Spliceosome</keyword>
<feature type="region of interest" description="Disordered" evidence="3">
    <location>
        <begin position="71"/>
        <end position="119"/>
    </location>
</feature>
<feature type="compositionally biased region" description="Polar residues" evidence="3">
    <location>
        <begin position="205"/>
        <end position="216"/>
    </location>
</feature>
<dbReference type="PANTHER" id="PTHR12096">
    <property type="entry name" value="NUCLEAR PROTEIN SKIP-RELATED"/>
    <property type="match status" value="1"/>
</dbReference>
<comment type="similarity">
    <text evidence="1 2">Belongs to the SNW family.</text>
</comment>
<dbReference type="GO" id="GO:0005681">
    <property type="term" value="C:spliceosomal complex"/>
    <property type="evidence" value="ECO:0007669"/>
    <property type="project" value="UniProtKB-UniRule"/>
</dbReference>
<dbReference type="AlphaFoldDB" id="A0A8K9Y0A0"/>
<keyword evidence="2" id="KW-0507">mRNA processing</keyword>
<dbReference type="InterPro" id="IPR017862">
    <property type="entry name" value="SKI-int_prot_SKIP"/>
</dbReference>
<comment type="subunit">
    <text evidence="2">Identified in the spliceosome C complex.</text>
</comment>
<evidence type="ECO:0000313" key="5">
    <source>
        <dbReference type="Ensembl" id="ENSOMYP00000140007.1"/>
    </source>
</evidence>
<keyword evidence="2" id="KW-0508">mRNA splicing</keyword>
<feature type="compositionally biased region" description="Basic and acidic residues" evidence="3">
    <location>
        <begin position="177"/>
        <end position="190"/>
    </location>
</feature>
<dbReference type="GeneTree" id="ENSGT00390000010423"/>
<comment type="function">
    <text evidence="2">Involved in pre-mRNA splicing.</text>
</comment>
<protein>
    <recommendedName>
        <fullName evidence="2">SNW domain-containing protein 1</fullName>
    </recommendedName>
</protein>
<organism evidence="5 6">
    <name type="scientific">Oncorhynchus mykiss</name>
    <name type="common">Rainbow trout</name>
    <name type="synonym">Salmo gairdneri</name>
    <dbReference type="NCBI Taxonomy" id="8022"/>
    <lineage>
        <taxon>Eukaryota</taxon>
        <taxon>Metazoa</taxon>
        <taxon>Chordata</taxon>
        <taxon>Craniata</taxon>
        <taxon>Vertebrata</taxon>
        <taxon>Euteleostomi</taxon>
        <taxon>Actinopterygii</taxon>
        <taxon>Neopterygii</taxon>
        <taxon>Teleostei</taxon>
        <taxon>Protacanthopterygii</taxon>
        <taxon>Salmoniformes</taxon>
        <taxon>Salmonidae</taxon>
        <taxon>Salmoninae</taxon>
        <taxon>Oncorhynchus</taxon>
    </lineage>
</organism>
<dbReference type="Ensembl" id="ENSOMYT00000154035.1">
    <property type="protein sequence ID" value="ENSOMYP00000140007.1"/>
    <property type="gene ID" value="ENSOMYG00000074252.1"/>
</dbReference>
<dbReference type="InterPro" id="IPR004015">
    <property type="entry name" value="SKI-int_prot_SKIP_SNW-dom"/>
</dbReference>
<sequence length="269" mass="30944">SVCFIESVPKVESYVLGLSSRVTPPPLDKHLEAYGRGLQTVHINDNFAKLSEALYIADRKAREDVEMRSQVEKKMAQKEKTQGRDQRERDEIRHDRRKERQHDRNISRASPIRDQDRDVSELIALVQPNPRASSEAQYDYSTRPSGFAGGEDEMYNVYDQPFRTGRDMAQNIYRPTKSSDKDMYGDDLDKLMQSNRFVPDREPSTSRGSTRPYTSRGSKRTLHQQRLQENPPPAEAPRTMTMTRNAGRSDWNKTETLGLMGREGSVQYA</sequence>
<reference evidence="5" key="2">
    <citation type="submission" date="2025-08" db="UniProtKB">
        <authorList>
            <consortium name="Ensembl"/>
        </authorList>
    </citation>
    <scope>IDENTIFICATION</scope>
</reference>
<evidence type="ECO:0000256" key="1">
    <source>
        <dbReference type="ARBA" id="ARBA00010197"/>
    </source>
</evidence>
<reference evidence="5" key="1">
    <citation type="submission" date="2020-07" db="EMBL/GenBank/DDBJ databases">
        <title>A long reads based de novo assembly of the rainbow trout Arlee double haploid line genome.</title>
        <authorList>
            <person name="Gao G."/>
            <person name="Palti Y."/>
        </authorList>
    </citation>
    <scope>NUCLEOTIDE SEQUENCE [LARGE SCALE GENOMIC DNA]</scope>
</reference>
<evidence type="ECO:0000259" key="4">
    <source>
        <dbReference type="Pfam" id="PF02731"/>
    </source>
</evidence>
<accession>A0A8K9Y0A0</accession>
<name>A0A8K9Y0A0_ONCMY</name>
<dbReference type="GO" id="GO:0000398">
    <property type="term" value="P:mRNA splicing, via spliceosome"/>
    <property type="evidence" value="ECO:0007669"/>
    <property type="project" value="InterPro"/>
</dbReference>
<reference evidence="5" key="3">
    <citation type="submission" date="2025-09" db="UniProtKB">
        <authorList>
            <consortium name="Ensembl"/>
        </authorList>
    </citation>
    <scope>IDENTIFICATION</scope>
</reference>
<feature type="domain" description="SKI-interacting protein SKIP SNW" evidence="4">
    <location>
        <begin position="26"/>
        <end position="92"/>
    </location>
</feature>
<dbReference type="Proteomes" id="UP000694395">
    <property type="component" value="Chromosome 8"/>
</dbReference>
<feature type="region of interest" description="Disordered" evidence="3">
    <location>
        <begin position="174"/>
        <end position="269"/>
    </location>
</feature>
<keyword evidence="2" id="KW-0539">Nucleus</keyword>
<evidence type="ECO:0000256" key="3">
    <source>
        <dbReference type="SAM" id="MobiDB-lite"/>
    </source>
</evidence>
<dbReference type="Pfam" id="PF02731">
    <property type="entry name" value="SKIP_SNW"/>
    <property type="match status" value="1"/>
</dbReference>
<proteinExistence type="inferred from homology"/>
<evidence type="ECO:0000313" key="6">
    <source>
        <dbReference type="Proteomes" id="UP000694395"/>
    </source>
</evidence>
<evidence type="ECO:0000256" key="2">
    <source>
        <dbReference type="RuleBase" id="RU367140"/>
    </source>
</evidence>